<keyword evidence="2" id="KW-1133">Transmembrane helix</keyword>
<dbReference type="Proteomes" id="UP001604336">
    <property type="component" value="Unassembled WGS sequence"/>
</dbReference>
<protein>
    <submittedName>
        <fullName evidence="3">Uncharacterized protein</fullName>
    </submittedName>
</protein>
<feature type="region of interest" description="Disordered" evidence="1">
    <location>
        <begin position="1"/>
        <end position="26"/>
    </location>
</feature>
<keyword evidence="4" id="KW-1185">Reference proteome</keyword>
<evidence type="ECO:0000256" key="2">
    <source>
        <dbReference type="SAM" id="Phobius"/>
    </source>
</evidence>
<sequence length="229" mass="26265">MGKMSAKRSLREMTPPSSSEEEASQMTEIDRCPVLIGKNVDLASFTFVAPSFHIEDLFASHLDEVNHYEVVILDSILIGRKLDFSYIMLQHMNSVLSGTQPKALSYGMILAKIFQHFEVSFRDSVVLFPKAIDTINNLTLKCMNYFKEDRQWVVKSKEFDDELGPSTLPFEGCEEMDEDEDDPCQDRDHINRHPPLMALLSLNIITIFLIQLITLYSHNIYHNKKGENC</sequence>
<comment type="caution">
    <text evidence="3">The sequence shown here is derived from an EMBL/GenBank/DDBJ whole genome shotgun (WGS) entry which is preliminary data.</text>
</comment>
<evidence type="ECO:0000313" key="4">
    <source>
        <dbReference type="Proteomes" id="UP001604336"/>
    </source>
</evidence>
<gene>
    <name evidence="3" type="ORF">Adt_20982</name>
</gene>
<evidence type="ECO:0000256" key="1">
    <source>
        <dbReference type="SAM" id="MobiDB-lite"/>
    </source>
</evidence>
<keyword evidence="2" id="KW-0812">Transmembrane</keyword>
<name>A0ABD1SYA3_9LAMI</name>
<dbReference type="AlphaFoldDB" id="A0ABD1SYA3"/>
<dbReference type="EMBL" id="JBFOLK010000006">
    <property type="protein sequence ID" value="KAL2505361.1"/>
    <property type="molecule type" value="Genomic_DNA"/>
</dbReference>
<proteinExistence type="predicted"/>
<evidence type="ECO:0000313" key="3">
    <source>
        <dbReference type="EMBL" id="KAL2505361.1"/>
    </source>
</evidence>
<keyword evidence="2" id="KW-0472">Membrane</keyword>
<organism evidence="3 4">
    <name type="scientific">Abeliophyllum distichum</name>
    <dbReference type="NCBI Taxonomy" id="126358"/>
    <lineage>
        <taxon>Eukaryota</taxon>
        <taxon>Viridiplantae</taxon>
        <taxon>Streptophyta</taxon>
        <taxon>Embryophyta</taxon>
        <taxon>Tracheophyta</taxon>
        <taxon>Spermatophyta</taxon>
        <taxon>Magnoliopsida</taxon>
        <taxon>eudicotyledons</taxon>
        <taxon>Gunneridae</taxon>
        <taxon>Pentapetalae</taxon>
        <taxon>asterids</taxon>
        <taxon>lamiids</taxon>
        <taxon>Lamiales</taxon>
        <taxon>Oleaceae</taxon>
        <taxon>Forsythieae</taxon>
        <taxon>Abeliophyllum</taxon>
    </lineage>
</organism>
<reference evidence="4" key="1">
    <citation type="submission" date="2024-07" db="EMBL/GenBank/DDBJ databases">
        <title>Two chromosome-level genome assemblies of Korean endemic species Abeliophyllum distichum and Forsythia ovata (Oleaceae).</title>
        <authorList>
            <person name="Jang H."/>
        </authorList>
    </citation>
    <scope>NUCLEOTIDE SEQUENCE [LARGE SCALE GENOMIC DNA]</scope>
</reference>
<accession>A0ABD1SYA3</accession>
<feature type="transmembrane region" description="Helical" evidence="2">
    <location>
        <begin position="196"/>
        <end position="216"/>
    </location>
</feature>